<protein>
    <submittedName>
        <fullName evidence="1">DUF3192 domain-containing protein</fullName>
    </submittedName>
</protein>
<dbReference type="Proteomes" id="UP001548189">
    <property type="component" value="Unassembled WGS sequence"/>
</dbReference>
<sequence length="124" mass="14342">MKYFAHLLASLFLISSLSGCIIVGERYDDDGHHSSWEERQRENRQIISQLPMQSSRKSVLDQLGAPEFSEAYTKGNDEYRILYYRTQRKHDDGDTTIDETTPLVFKNDQLLGWGEQILKSVSNL</sequence>
<comment type="caution">
    <text evidence="1">The sequence shown here is derived from an EMBL/GenBank/DDBJ whole genome shotgun (WGS) entry which is preliminary data.</text>
</comment>
<dbReference type="Pfam" id="PF11399">
    <property type="entry name" value="DUF3192"/>
    <property type="match status" value="1"/>
</dbReference>
<evidence type="ECO:0000313" key="1">
    <source>
        <dbReference type="EMBL" id="MET1255194.1"/>
    </source>
</evidence>
<gene>
    <name evidence="1" type="ORF">ABVT43_08660</name>
</gene>
<dbReference type="InterPro" id="IPR037873">
    <property type="entry name" value="BamE-like"/>
</dbReference>
<name>A0ABV2BTD0_9GAMM</name>
<dbReference type="InterPro" id="IPR021534">
    <property type="entry name" value="DUF3192"/>
</dbReference>
<dbReference type="Gene3D" id="3.30.1450.10">
    <property type="match status" value="1"/>
</dbReference>
<accession>A0ABV2BTD0</accession>
<keyword evidence="2" id="KW-1185">Reference proteome</keyword>
<reference evidence="1 2" key="1">
    <citation type="submission" date="2024-06" db="EMBL/GenBank/DDBJ databases">
        <authorList>
            <person name="Li F."/>
        </authorList>
    </citation>
    <scope>NUCLEOTIDE SEQUENCE [LARGE SCALE GENOMIC DNA]</scope>
    <source>
        <strain evidence="1 2">GXAS 311</strain>
    </source>
</reference>
<dbReference type="EMBL" id="JBEVCJ010000008">
    <property type="protein sequence ID" value="MET1255194.1"/>
    <property type="molecule type" value="Genomic_DNA"/>
</dbReference>
<proteinExistence type="predicted"/>
<evidence type="ECO:0000313" key="2">
    <source>
        <dbReference type="Proteomes" id="UP001548189"/>
    </source>
</evidence>
<organism evidence="1 2">
    <name type="scientific">Aliikangiella maris</name>
    <dbReference type="NCBI Taxonomy" id="3162458"/>
    <lineage>
        <taxon>Bacteria</taxon>
        <taxon>Pseudomonadati</taxon>
        <taxon>Pseudomonadota</taxon>
        <taxon>Gammaproteobacteria</taxon>
        <taxon>Oceanospirillales</taxon>
        <taxon>Pleioneaceae</taxon>
        <taxon>Aliikangiella</taxon>
    </lineage>
</organism>
<dbReference type="PROSITE" id="PS51257">
    <property type="entry name" value="PROKAR_LIPOPROTEIN"/>
    <property type="match status" value="1"/>
</dbReference>